<dbReference type="Proteomes" id="UP000559027">
    <property type="component" value="Unassembled WGS sequence"/>
</dbReference>
<protein>
    <recommendedName>
        <fullName evidence="5">Ribosomal eL28/Mak16 domain-containing protein</fullName>
    </recommendedName>
</protein>
<feature type="domain" description="Ribosomal eL28/Mak16" evidence="5">
    <location>
        <begin position="5"/>
        <end position="110"/>
    </location>
</feature>
<comment type="similarity">
    <text evidence="1">Belongs to the eukaryotic ribosomal protein eL28 family.</text>
</comment>
<evidence type="ECO:0000313" key="6">
    <source>
        <dbReference type="EMBL" id="KAF5352564.1"/>
    </source>
</evidence>
<gene>
    <name evidence="6" type="ORF">D9756_006179</name>
</gene>
<feature type="compositionally biased region" description="Basic residues" evidence="4">
    <location>
        <begin position="190"/>
        <end position="205"/>
    </location>
</feature>
<organism evidence="6 7">
    <name type="scientific">Leucocoprinus leucothites</name>
    <dbReference type="NCBI Taxonomy" id="201217"/>
    <lineage>
        <taxon>Eukaryota</taxon>
        <taxon>Fungi</taxon>
        <taxon>Dikarya</taxon>
        <taxon>Basidiomycota</taxon>
        <taxon>Agaricomycotina</taxon>
        <taxon>Agaricomycetes</taxon>
        <taxon>Agaricomycetidae</taxon>
        <taxon>Agaricales</taxon>
        <taxon>Agaricineae</taxon>
        <taxon>Agaricaceae</taxon>
        <taxon>Leucocoprinus</taxon>
    </lineage>
</organism>
<evidence type="ECO:0000256" key="4">
    <source>
        <dbReference type="SAM" id="MobiDB-lite"/>
    </source>
</evidence>
<evidence type="ECO:0000256" key="3">
    <source>
        <dbReference type="ARBA" id="ARBA00023274"/>
    </source>
</evidence>
<evidence type="ECO:0000256" key="1">
    <source>
        <dbReference type="ARBA" id="ARBA00007926"/>
    </source>
</evidence>
<feature type="region of interest" description="Disordered" evidence="4">
    <location>
        <begin position="67"/>
        <end position="90"/>
    </location>
</feature>
<dbReference type="Gene3D" id="3.30.390.110">
    <property type="match status" value="1"/>
</dbReference>
<evidence type="ECO:0000313" key="7">
    <source>
        <dbReference type="Proteomes" id="UP000559027"/>
    </source>
</evidence>
<dbReference type="GO" id="GO:0005840">
    <property type="term" value="C:ribosome"/>
    <property type="evidence" value="ECO:0007669"/>
    <property type="project" value="UniProtKB-KW"/>
</dbReference>
<dbReference type="GO" id="GO:0006412">
    <property type="term" value="P:translation"/>
    <property type="evidence" value="ECO:0007669"/>
    <property type="project" value="InterPro"/>
</dbReference>
<name>A0A8H5D2N0_9AGAR</name>
<evidence type="ECO:0000259" key="5">
    <source>
        <dbReference type="Pfam" id="PF01778"/>
    </source>
</evidence>
<keyword evidence="7" id="KW-1185">Reference proteome</keyword>
<dbReference type="InterPro" id="IPR029004">
    <property type="entry name" value="Ribosomal_eL28/Mak16"/>
</dbReference>
<feature type="region of interest" description="Disordered" evidence="4">
    <location>
        <begin position="181"/>
        <end position="205"/>
    </location>
</feature>
<dbReference type="GO" id="GO:0003735">
    <property type="term" value="F:structural constituent of ribosome"/>
    <property type="evidence" value="ECO:0007669"/>
    <property type="project" value="InterPro"/>
</dbReference>
<dbReference type="OrthoDB" id="338850at2759"/>
<dbReference type="EMBL" id="JAACJO010000011">
    <property type="protein sequence ID" value="KAF5352564.1"/>
    <property type="molecule type" value="Genomic_DNA"/>
</dbReference>
<sequence length="205" mass="22101">MSTDLQWLLLRQNNSHIVKRVPEGPVFSKEPGNLRNLHSHKYSGLANSKTIDISESNGSINIVTRKSKASPHAVASAHSTSPVRPRSGGRRALGVAAGVAKRGYRPDLRTGRINPAAPCRYRTSFDAPREGTDSLAHTHFLPGMKLSTHPTHFYPLSVSVNTNADTSLRQAALARVSALLAAHREPKPTPPRKARGKKAKAAASS</sequence>
<accession>A0A8H5D2N0</accession>
<evidence type="ECO:0000256" key="2">
    <source>
        <dbReference type="ARBA" id="ARBA00022980"/>
    </source>
</evidence>
<dbReference type="Pfam" id="PF01778">
    <property type="entry name" value="Ribosomal_L28e"/>
    <property type="match status" value="1"/>
</dbReference>
<dbReference type="PANTHER" id="PTHR10544">
    <property type="entry name" value="60S RIBOSOMAL PROTEIN L28"/>
    <property type="match status" value="1"/>
</dbReference>
<keyword evidence="2" id="KW-0689">Ribosomal protein</keyword>
<keyword evidence="3" id="KW-0687">Ribonucleoprotein</keyword>
<dbReference type="GO" id="GO:1990904">
    <property type="term" value="C:ribonucleoprotein complex"/>
    <property type="evidence" value="ECO:0007669"/>
    <property type="project" value="UniProtKB-KW"/>
</dbReference>
<proteinExistence type="inferred from homology"/>
<dbReference type="InterPro" id="IPR002672">
    <property type="entry name" value="Ribosomal_eL28"/>
</dbReference>
<reference evidence="6 7" key="1">
    <citation type="journal article" date="2020" name="ISME J.">
        <title>Uncovering the hidden diversity of litter-decomposition mechanisms in mushroom-forming fungi.</title>
        <authorList>
            <person name="Floudas D."/>
            <person name="Bentzer J."/>
            <person name="Ahren D."/>
            <person name="Johansson T."/>
            <person name="Persson P."/>
            <person name="Tunlid A."/>
        </authorList>
    </citation>
    <scope>NUCLEOTIDE SEQUENCE [LARGE SCALE GENOMIC DNA]</scope>
    <source>
        <strain evidence="6 7">CBS 146.42</strain>
    </source>
</reference>
<comment type="caution">
    <text evidence="6">The sequence shown here is derived from an EMBL/GenBank/DDBJ whole genome shotgun (WGS) entry which is preliminary data.</text>
</comment>
<dbReference type="AlphaFoldDB" id="A0A8H5D2N0"/>